<organism evidence="2 3">
    <name type="scientific">Ornithinimicrobium cerasi</name>
    <dbReference type="NCBI Taxonomy" id="2248773"/>
    <lineage>
        <taxon>Bacteria</taxon>
        <taxon>Bacillati</taxon>
        <taxon>Actinomycetota</taxon>
        <taxon>Actinomycetes</taxon>
        <taxon>Micrococcales</taxon>
        <taxon>Ornithinimicrobiaceae</taxon>
        <taxon>Ornithinimicrobium</taxon>
    </lineage>
</organism>
<dbReference type="OrthoDB" id="5244396at2"/>
<reference evidence="3" key="1">
    <citation type="submission" date="2017-08" db="EMBL/GenBank/DDBJ databases">
        <authorList>
            <person name="Varghese N."/>
            <person name="Submissions S."/>
        </authorList>
    </citation>
    <scope>NUCLEOTIDE SEQUENCE [LARGE SCALE GENOMIC DNA]</scope>
    <source>
        <strain evidence="3">USBA17B2</strain>
    </source>
</reference>
<evidence type="ECO:0000313" key="2">
    <source>
        <dbReference type="EMBL" id="SOC52819.1"/>
    </source>
</evidence>
<feature type="transmembrane region" description="Helical" evidence="1">
    <location>
        <begin position="69"/>
        <end position="92"/>
    </location>
</feature>
<keyword evidence="1" id="KW-1133">Transmembrane helix</keyword>
<dbReference type="Proteomes" id="UP000219688">
    <property type="component" value="Unassembled WGS sequence"/>
</dbReference>
<feature type="transmembrane region" description="Helical" evidence="1">
    <location>
        <begin position="21"/>
        <end position="43"/>
    </location>
</feature>
<dbReference type="PANTHER" id="PTHR37305:SF1">
    <property type="entry name" value="MEMBRANE PROTEIN"/>
    <property type="match status" value="1"/>
</dbReference>
<feature type="transmembrane region" description="Helical" evidence="1">
    <location>
        <begin position="189"/>
        <end position="210"/>
    </location>
</feature>
<accession>A0A285VFI4</accession>
<evidence type="ECO:0000313" key="3">
    <source>
        <dbReference type="Proteomes" id="UP000219688"/>
    </source>
</evidence>
<feature type="transmembrane region" description="Helical" evidence="1">
    <location>
        <begin position="113"/>
        <end position="141"/>
    </location>
</feature>
<gene>
    <name evidence="2" type="ORF">SAMN05421879_101840</name>
</gene>
<dbReference type="EMBL" id="OBQK01000001">
    <property type="protein sequence ID" value="SOC52819.1"/>
    <property type="molecule type" value="Genomic_DNA"/>
</dbReference>
<proteinExistence type="predicted"/>
<feature type="transmembrane region" description="Helical" evidence="1">
    <location>
        <begin position="161"/>
        <end position="182"/>
    </location>
</feature>
<dbReference type="PANTHER" id="PTHR37305">
    <property type="entry name" value="INTEGRAL MEMBRANE PROTEIN-RELATED"/>
    <property type="match status" value="1"/>
</dbReference>
<dbReference type="AlphaFoldDB" id="A0A285VFI4"/>
<keyword evidence="1" id="KW-0812">Transmembrane</keyword>
<evidence type="ECO:0000256" key="1">
    <source>
        <dbReference type="SAM" id="Phobius"/>
    </source>
</evidence>
<sequence length="279" mass="29582">MTRLVHAELRKYLTTRLAWSMPLTMFLLGGIFAAVQGLVLVLLGEIPTGAGGEVIRPSELFDDLTLARMVYTGAVQMGYLLALVLGILTMSGEFRHKTITATLLSSPRRGSLIAAKVISLALVVVLNSLAFIAGSLLGGGITLALGDAALFPEPVELTTTLLRMVLVLVLWGLMGFGLGVLIPNQVIALFVGVGVTLLIEPLLGFGLTFVEQLADAARYFPSQASTSVLDLFAGVDEQTAQQMGAADPLTWWVAALVLLAYAAVMTVLGWVVTARRDVS</sequence>
<name>A0A285VFI4_9MICO</name>
<keyword evidence="1" id="KW-0472">Membrane</keyword>
<dbReference type="RefSeq" id="WP_097186960.1">
    <property type="nucleotide sequence ID" value="NZ_OBQK01000001.1"/>
</dbReference>
<feature type="transmembrane region" description="Helical" evidence="1">
    <location>
        <begin position="249"/>
        <end position="272"/>
    </location>
</feature>
<protein>
    <submittedName>
        <fullName evidence="2">ABC-2 family transporter protein</fullName>
    </submittedName>
</protein>
<keyword evidence="3" id="KW-1185">Reference proteome</keyword>